<evidence type="ECO:0000256" key="4">
    <source>
        <dbReference type="ARBA" id="ARBA00022777"/>
    </source>
</evidence>
<dbReference type="InParanoid" id="K1S5I5"/>
<dbReference type="GO" id="GO:0005739">
    <property type="term" value="C:mitochondrion"/>
    <property type="evidence" value="ECO:0007669"/>
    <property type="project" value="TreeGrafter"/>
</dbReference>
<keyword evidence="2" id="KW-0808">Transferase</keyword>
<keyword evidence="3" id="KW-0547">Nucleotide-binding</keyword>
<feature type="domain" description="Carbohydrate kinase FGGY C-terminal" evidence="6">
    <location>
        <begin position="9"/>
        <end position="77"/>
    </location>
</feature>
<protein>
    <submittedName>
        <fullName evidence="7">Glycerol kinase</fullName>
    </submittedName>
</protein>
<name>K1S5I5_MAGGI</name>
<dbReference type="InterPro" id="IPR018485">
    <property type="entry name" value="FGGY_C"/>
</dbReference>
<organism evidence="7">
    <name type="scientific">Magallana gigas</name>
    <name type="common">Pacific oyster</name>
    <name type="synonym">Crassostrea gigas</name>
    <dbReference type="NCBI Taxonomy" id="29159"/>
    <lineage>
        <taxon>Eukaryota</taxon>
        <taxon>Metazoa</taxon>
        <taxon>Spiralia</taxon>
        <taxon>Lophotrochozoa</taxon>
        <taxon>Mollusca</taxon>
        <taxon>Bivalvia</taxon>
        <taxon>Autobranchia</taxon>
        <taxon>Pteriomorphia</taxon>
        <taxon>Ostreida</taxon>
        <taxon>Ostreoidea</taxon>
        <taxon>Ostreidae</taxon>
        <taxon>Magallana</taxon>
    </lineage>
</organism>
<evidence type="ECO:0000256" key="3">
    <source>
        <dbReference type="ARBA" id="ARBA00022741"/>
    </source>
</evidence>
<dbReference type="PANTHER" id="PTHR10196:SF69">
    <property type="entry name" value="GLYCEROL KINASE"/>
    <property type="match status" value="1"/>
</dbReference>
<dbReference type="AlphaFoldDB" id="K1S5I5"/>
<dbReference type="GO" id="GO:0005524">
    <property type="term" value="F:ATP binding"/>
    <property type="evidence" value="ECO:0007669"/>
    <property type="project" value="UniProtKB-KW"/>
</dbReference>
<evidence type="ECO:0000259" key="6">
    <source>
        <dbReference type="Pfam" id="PF02782"/>
    </source>
</evidence>
<evidence type="ECO:0000256" key="5">
    <source>
        <dbReference type="ARBA" id="ARBA00022840"/>
    </source>
</evidence>
<dbReference type="Pfam" id="PF02782">
    <property type="entry name" value="FGGY_C"/>
    <property type="match status" value="1"/>
</dbReference>
<dbReference type="PANTHER" id="PTHR10196">
    <property type="entry name" value="SUGAR KINASE"/>
    <property type="match status" value="1"/>
</dbReference>
<dbReference type="SUPFAM" id="SSF53067">
    <property type="entry name" value="Actin-like ATPase domain"/>
    <property type="match status" value="1"/>
</dbReference>
<accession>K1S5I5</accession>
<sequence>MNKTYLLITEILEAMGKDSGIPLQSLQVDGGMTANQLLMQLQTDLLGISVGKYHNTGIRPSMPETTALGAAMAAGAAEGVGVWSLDSKDLSNITTDTFNPCIREKERDARFIRWKLAVQRSMHWETAEDVVVISTTFKKIDRLVFLGTITK</sequence>
<keyword evidence="5" id="KW-0067">ATP-binding</keyword>
<evidence type="ECO:0000256" key="2">
    <source>
        <dbReference type="ARBA" id="ARBA00022679"/>
    </source>
</evidence>
<evidence type="ECO:0000313" key="7">
    <source>
        <dbReference type="EMBL" id="EKC42596.1"/>
    </source>
</evidence>
<dbReference type="Gene3D" id="3.30.420.40">
    <property type="match status" value="1"/>
</dbReference>
<gene>
    <name evidence="7" type="ORF">CGI_10026662</name>
</gene>
<dbReference type="InterPro" id="IPR043129">
    <property type="entry name" value="ATPase_NBD"/>
</dbReference>
<reference evidence="7" key="1">
    <citation type="journal article" date="2012" name="Nature">
        <title>The oyster genome reveals stress adaptation and complexity of shell formation.</title>
        <authorList>
            <person name="Zhang G."/>
            <person name="Fang X."/>
            <person name="Guo X."/>
            <person name="Li L."/>
            <person name="Luo R."/>
            <person name="Xu F."/>
            <person name="Yang P."/>
            <person name="Zhang L."/>
            <person name="Wang X."/>
            <person name="Qi H."/>
            <person name="Xiong Z."/>
            <person name="Que H."/>
            <person name="Xie Y."/>
            <person name="Holland P.W."/>
            <person name="Paps J."/>
            <person name="Zhu Y."/>
            <person name="Wu F."/>
            <person name="Chen Y."/>
            <person name="Wang J."/>
            <person name="Peng C."/>
            <person name="Meng J."/>
            <person name="Yang L."/>
            <person name="Liu J."/>
            <person name="Wen B."/>
            <person name="Zhang N."/>
            <person name="Huang Z."/>
            <person name="Zhu Q."/>
            <person name="Feng Y."/>
            <person name="Mount A."/>
            <person name="Hedgecock D."/>
            <person name="Xu Z."/>
            <person name="Liu Y."/>
            <person name="Domazet-Loso T."/>
            <person name="Du Y."/>
            <person name="Sun X."/>
            <person name="Zhang S."/>
            <person name="Liu B."/>
            <person name="Cheng P."/>
            <person name="Jiang X."/>
            <person name="Li J."/>
            <person name="Fan D."/>
            <person name="Wang W."/>
            <person name="Fu W."/>
            <person name="Wang T."/>
            <person name="Wang B."/>
            <person name="Zhang J."/>
            <person name="Peng Z."/>
            <person name="Li Y."/>
            <person name="Li N."/>
            <person name="Wang J."/>
            <person name="Chen M."/>
            <person name="He Y."/>
            <person name="Tan F."/>
            <person name="Song X."/>
            <person name="Zheng Q."/>
            <person name="Huang R."/>
            <person name="Yang H."/>
            <person name="Du X."/>
            <person name="Chen L."/>
            <person name="Yang M."/>
            <person name="Gaffney P.M."/>
            <person name="Wang S."/>
            <person name="Luo L."/>
            <person name="She Z."/>
            <person name="Ming Y."/>
            <person name="Huang W."/>
            <person name="Zhang S."/>
            <person name="Huang B."/>
            <person name="Zhang Y."/>
            <person name="Qu T."/>
            <person name="Ni P."/>
            <person name="Miao G."/>
            <person name="Wang J."/>
            <person name="Wang Q."/>
            <person name="Steinberg C.E."/>
            <person name="Wang H."/>
            <person name="Li N."/>
            <person name="Qian L."/>
            <person name="Zhang G."/>
            <person name="Li Y."/>
            <person name="Yang H."/>
            <person name="Liu X."/>
            <person name="Wang J."/>
            <person name="Yin Y."/>
            <person name="Wang J."/>
        </authorList>
    </citation>
    <scope>NUCLEOTIDE SEQUENCE [LARGE SCALE GENOMIC DNA]</scope>
    <source>
        <strain evidence="7">05x7-T-G4-1.051#20</strain>
    </source>
</reference>
<dbReference type="GO" id="GO:0006641">
    <property type="term" value="P:triglyceride metabolic process"/>
    <property type="evidence" value="ECO:0007669"/>
    <property type="project" value="TreeGrafter"/>
</dbReference>
<dbReference type="GO" id="GO:0004370">
    <property type="term" value="F:glycerol kinase activity"/>
    <property type="evidence" value="ECO:0007669"/>
    <property type="project" value="TreeGrafter"/>
</dbReference>
<keyword evidence="4 7" id="KW-0418">Kinase</keyword>
<comment type="similarity">
    <text evidence="1">Belongs to the FGGY kinase family.</text>
</comment>
<proteinExistence type="inferred from homology"/>
<dbReference type="EMBL" id="JH816980">
    <property type="protein sequence ID" value="EKC42596.1"/>
    <property type="molecule type" value="Genomic_DNA"/>
</dbReference>
<evidence type="ECO:0000256" key="1">
    <source>
        <dbReference type="ARBA" id="ARBA00009156"/>
    </source>
</evidence>
<dbReference type="GO" id="GO:0006071">
    <property type="term" value="P:glycerol metabolic process"/>
    <property type="evidence" value="ECO:0007669"/>
    <property type="project" value="TreeGrafter"/>
</dbReference>
<dbReference type="GO" id="GO:0046167">
    <property type="term" value="P:glycerol-3-phosphate biosynthetic process"/>
    <property type="evidence" value="ECO:0007669"/>
    <property type="project" value="TreeGrafter"/>
</dbReference>
<dbReference type="HOGENOM" id="CLU_009281_8_4_1"/>